<feature type="region of interest" description="Disordered" evidence="1">
    <location>
        <begin position="207"/>
        <end position="288"/>
    </location>
</feature>
<proteinExistence type="predicted"/>
<evidence type="ECO:0000313" key="2">
    <source>
        <dbReference type="EMBL" id="EJK62048.1"/>
    </source>
</evidence>
<feature type="compositionally biased region" description="Polar residues" evidence="1">
    <location>
        <begin position="242"/>
        <end position="254"/>
    </location>
</feature>
<dbReference type="Proteomes" id="UP000266841">
    <property type="component" value="Unassembled WGS sequence"/>
</dbReference>
<feature type="compositionally biased region" description="Basic residues" evidence="1">
    <location>
        <begin position="219"/>
        <end position="229"/>
    </location>
</feature>
<evidence type="ECO:0000256" key="1">
    <source>
        <dbReference type="SAM" id="MobiDB-lite"/>
    </source>
</evidence>
<reference evidence="2 3" key="1">
    <citation type="journal article" date="2012" name="Genome Biol.">
        <title>Genome and low-iron response of an oceanic diatom adapted to chronic iron limitation.</title>
        <authorList>
            <person name="Lommer M."/>
            <person name="Specht M."/>
            <person name="Roy A.S."/>
            <person name="Kraemer L."/>
            <person name="Andreson R."/>
            <person name="Gutowska M.A."/>
            <person name="Wolf J."/>
            <person name="Bergner S.V."/>
            <person name="Schilhabel M.B."/>
            <person name="Klostermeier U.C."/>
            <person name="Beiko R.G."/>
            <person name="Rosenstiel P."/>
            <person name="Hippler M."/>
            <person name="Laroche J."/>
        </authorList>
    </citation>
    <scope>NUCLEOTIDE SEQUENCE [LARGE SCALE GENOMIC DNA]</scope>
    <source>
        <strain evidence="2 3">CCMP1005</strain>
    </source>
</reference>
<sequence length="367" mass="39645">TASSCPGAEERRVHRSTRPPETREDEGLVRKTRGAGDGPVRDDGVRGLLPPGVEAAGSRGRVRRRADPRRADRTSPPLTALDAAGEGTRSLVCRRRGFLGPGGGVIVCRRWSPRKRAAVVPCESSSWTRKTSSSFGFGSRLVVSSSRRGGFRSRLNVGRNLLLRHTLSPRAAGRQGSELVDSRRPVGLDESFPGSCFSDDSDDHVEFGSSVFGPPTLRSRGKDKHKKINRSTNQEHQLDQACDQSSLWKTSTHPCTPGSDGQRRVTSPHPRISRHQTGPSISHPTMPPWGVPIKNWAVGAGARRSRQATGAEAETAQFLHTCGAVTLAGRAGLEIEGGRAAGPMMANLSRKYVDWGILFDQDQGSIN</sequence>
<dbReference type="EMBL" id="AGNL01019157">
    <property type="protein sequence ID" value="EJK62048.1"/>
    <property type="molecule type" value="Genomic_DNA"/>
</dbReference>
<accession>K0S7C9</accession>
<gene>
    <name evidence="2" type="ORF">THAOC_17356</name>
</gene>
<feature type="compositionally biased region" description="Basic and acidic residues" evidence="1">
    <location>
        <begin position="8"/>
        <end position="29"/>
    </location>
</feature>
<evidence type="ECO:0000313" key="3">
    <source>
        <dbReference type="Proteomes" id="UP000266841"/>
    </source>
</evidence>
<dbReference type="AlphaFoldDB" id="K0S7C9"/>
<organism evidence="2 3">
    <name type="scientific">Thalassiosira oceanica</name>
    <name type="common">Marine diatom</name>
    <dbReference type="NCBI Taxonomy" id="159749"/>
    <lineage>
        <taxon>Eukaryota</taxon>
        <taxon>Sar</taxon>
        <taxon>Stramenopiles</taxon>
        <taxon>Ochrophyta</taxon>
        <taxon>Bacillariophyta</taxon>
        <taxon>Coscinodiscophyceae</taxon>
        <taxon>Thalassiosirophycidae</taxon>
        <taxon>Thalassiosirales</taxon>
        <taxon>Thalassiosiraceae</taxon>
        <taxon>Thalassiosira</taxon>
    </lineage>
</organism>
<comment type="caution">
    <text evidence="2">The sequence shown here is derived from an EMBL/GenBank/DDBJ whole genome shotgun (WGS) entry which is preliminary data.</text>
</comment>
<keyword evidence="3" id="KW-1185">Reference proteome</keyword>
<name>K0S7C9_THAOC</name>
<feature type="region of interest" description="Disordered" evidence="1">
    <location>
        <begin position="1"/>
        <end position="83"/>
    </location>
</feature>
<protein>
    <submittedName>
        <fullName evidence="2">Uncharacterized protein</fullName>
    </submittedName>
</protein>
<feature type="non-terminal residue" evidence="2">
    <location>
        <position position="1"/>
    </location>
</feature>